<comment type="function">
    <text evidence="4">DNA polymerase II participates in chromosomal DNA replication.</text>
</comment>
<keyword evidence="3 4" id="KW-0239">DNA-directed DNA polymerase</keyword>
<keyword evidence="4" id="KW-0408">Iron</keyword>
<keyword evidence="4" id="KW-0539">Nucleus</keyword>
<keyword evidence="4" id="KW-0479">Metal-binding</keyword>
<proteinExistence type="inferred from homology"/>
<dbReference type="GO" id="GO:0003677">
    <property type="term" value="F:DNA binding"/>
    <property type="evidence" value="ECO:0007669"/>
    <property type="project" value="UniProtKB-KW"/>
</dbReference>
<keyword evidence="4" id="KW-0862">Zinc</keyword>
<keyword evidence="4" id="KW-0235">DNA replication</keyword>
<dbReference type="GO" id="GO:0006272">
    <property type="term" value="P:leading strand elongation"/>
    <property type="evidence" value="ECO:0007669"/>
    <property type="project" value="TreeGrafter"/>
</dbReference>
<dbReference type="InterPro" id="IPR029703">
    <property type="entry name" value="POL2"/>
</dbReference>
<keyword evidence="2 4" id="KW-0548">Nucleotidyltransferase</keyword>
<dbReference type="GO" id="GO:0006297">
    <property type="term" value="P:nucleotide-excision repair, DNA gap filling"/>
    <property type="evidence" value="ECO:0007669"/>
    <property type="project" value="TreeGrafter"/>
</dbReference>
<dbReference type="GO" id="GO:0051539">
    <property type="term" value="F:4 iron, 4 sulfur cluster binding"/>
    <property type="evidence" value="ECO:0007669"/>
    <property type="project" value="UniProtKB-KW"/>
</dbReference>
<keyword evidence="4" id="KW-0004">4Fe-4S</keyword>
<comment type="cofactor">
    <cofactor evidence="4">
        <name>[4Fe-4S] cluster</name>
        <dbReference type="ChEBI" id="CHEBI:49883"/>
    </cofactor>
</comment>
<evidence type="ECO:0000259" key="5">
    <source>
        <dbReference type="Pfam" id="PF22634"/>
    </source>
</evidence>
<dbReference type="PANTHER" id="PTHR10670:SF0">
    <property type="entry name" value="DNA POLYMERASE EPSILON CATALYTIC SUBUNIT A"/>
    <property type="match status" value="1"/>
</dbReference>
<dbReference type="GO" id="GO:0008270">
    <property type="term" value="F:zinc ion binding"/>
    <property type="evidence" value="ECO:0007669"/>
    <property type="project" value="UniProtKB-KW"/>
</dbReference>
<dbReference type="InterPro" id="IPR055191">
    <property type="entry name" value="POL2_thumb"/>
</dbReference>
<feature type="domain" description="DNA polymerase epsilon ,catalytic subunit A thumb" evidence="5">
    <location>
        <begin position="43"/>
        <end position="119"/>
    </location>
</feature>
<evidence type="ECO:0000256" key="2">
    <source>
        <dbReference type="ARBA" id="ARBA00022695"/>
    </source>
</evidence>
<comment type="similarity">
    <text evidence="4">Belongs to the DNA polymerase type-B family.</text>
</comment>
<evidence type="ECO:0000313" key="6">
    <source>
        <dbReference type="EMBL" id="CAF0757854.1"/>
    </source>
</evidence>
<evidence type="ECO:0000256" key="1">
    <source>
        <dbReference type="ARBA" id="ARBA00022679"/>
    </source>
</evidence>
<comment type="caution">
    <text evidence="6">The sequence shown here is derived from an EMBL/GenBank/DDBJ whole genome shotgun (WGS) entry which is preliminary data.</text>
</comment>
<dbReference type="Gene3D" id="1.10.132.60">
    <property type="entry name" value="DNA polymerase family B, C-terminal domain"/>
    <property type="match status" value="1"/>
</dbReference>
<dbReference type="GO" id="GO:0006287">
    <property type="term" value="P:base-excision repair, gap-filling"/>
    <property type="evidence" value="ECO:0007669"/>
    <property type="project" value="TreeGrafter"/>
</dbReference>
<dbReference type="InterPro" id="IPR043502">
    <property type="entry name" value="DNA/RNA_pol_sf"/>
</dbReference>
<dbReference type="GO" id="GO:0008310">
    <property type="term" value="F:single-stranded DNA 3'-5' DNA exonuclease activity"/>
    <property type="evidence" value="ECO:0007669"/>
    <property type="project" value="TreeGrafter"/>
</dbReference>
<keyword evidence="4" id="KW-0863">Zinc-finger</keyword>
<comment type="catalytic activity">
    <reaction evidence="4">
        <text>DNA(n) + a 2'-deoxyribonucleoside 5'-triphosphate = DNA(n+1) + diphosphate</text>
        <dbReference type="Rhea" id="RHEA:22508"/>
        <dbReference type="Rhea" id="RHEA-COMP:17339"/>
        <dbReference type="Rhea" id="RHEA-COMP:17340"/>
        <dbReference type="ChEBI" id="CHEBI:33019"/>
        <dbReference type="ChEBI" id="CHEBI:61560"/>
        <dbReference type="ChEBI" id="CHEBI:173112"/>
        <dbReference type="EC" id="2.7.7.7"/>
    </reaction>
</comment>
<dbReference type="EMBL" id="CAJNOL010000024">
    <property type="protein sequence ID" value="CAF0757854.1"/>
    <property type="molecule type" value="Genomic_DNA"/>
</dbReference>
<dbReference type="GO" id="GO:0003887">
    <property type="term" value="F:DNA-directed DNA polymerase activity"/>
    <property type="evidence" value="ECO:0007669"/>
    <property type="project" value="UniProtKB-KW"/>
</dbReference>
<accession>A0A813PYW6</accession>
<dbReference type="GO" id="GO:0008622">
    <property type="term" value="C:epsilon DNA polymerase complex"/>
    <property type="evidence" value="ECO:0007669"/>
    <property type="project" value="InterPro"/>
</dbReference>
<dbReference type="EC" id="2.7.7.7" evidence="4"/>
<dbReference type="AlphaFoldDB" id="A0A813PYW6"/>
<evidence type="ECO:0000256" key="3">
    <source>
        <dbReference type="ARBA" id="ARBA00022932"/>
    </source>
</evidence>
<evidence type="ECO:0000313" key="7">
    <source>
        <dbReference type="Proteomes" id="UP000663870"/>
    </source>
</evidence>
<evidence type="ECO:0000256" key="4">
    <source>
        <dbReference type="RuleBase" id="RU365029"/>
    </source>
</evidence>
<keyword evidence="1 4" id="KW-0808">Transferase</keyword>
<dbReference type="GO" id="GO:0045004">
    <property type="term" value="P:DNA replication proofreading"/>
    <property type="evidence" value="ECO:0007669"/>
    <property type="project" value="TreeGrafter"/>
</dbReference>
<organism evidence="6 7">
    <name type="scientific">Rotaria sordida</name>
    <dbReference type="NCBI Taxonomy" id="392033"/>
    <lineage>
        <taxon>Eukaryota</taxon>
        <taxon>Metazoa</taxon>
        <taxon>Spiralia</taxon>
        <taxon>Gnathifera</taxon>
        <taxon>Rotifera</taxon>
        <taxon>Eurotatoria</taxon>
        <taxon>Bdelloidea</taxon>
        <taxon>Philodinida</taxon>
        <taxon>Philodinidae</taxon>
        <taxon>Rotaria</taxon>
    </lineage>
</organism>
<dbReference type="PANTHER" id="PTHR10670">
    <property type="entry name" value="DNA POLYMERASE EPSILON CATALYTIC SUBUNIT A"/>
    <property type="match status" value="1"/>
</dbReference>
<protein>
    <recommendedName>
        <fullName evidence="4">DNA polymerase epsilon catalytic subunit</fullName>
        <ecNumber evidence="4">2.7.7.7</ecNumber>
    </recommendedName>
</protein>
<dbReference type="Pfam" id="PF22634">
    <property type="entry name" value="POL2_thumb"/>
    <property type="match status" value="1"/>
</dbReference>
<dbReference type="GO" id="GO:0000278">
    <property type="term" value="P:mitotic cell cycle"/>
    <property type="evidence" value="ECO:0007669"/>
    <property type="project" value="TreeGrafter"/>
</dbReference>
<sequence length="119" mass="13524">MDGTIAELKGFEVKPNGELQLIKIFQASVFEAFLKGTILEEYISDKELFKLISERRTMSRMLSDYGEQKSTSISTAKRLAEFLGEDIIKDKGLYCRFVIANVPRDAPITERTIPLAIFQ</sequence>
<reference evidence="6" key="1">
    <citation type="submission" date="2021-02" db="EMBL/GenBank/DDBJ databases">
        <authorList>
            <person name="Nowell W R."/>
        </authorList>
    </citation>
    <scope>NUCLEOTIDE SEQUENCE</scope>
</reference>
<dbReference type="InterPro" id="IPR042087">
    <property type="entry name" value="DNA_pol_B_thumb"/>
</dbReference>
<keyword evidence="4" id="KW-0411">Iron-sulfur</keyword>
<gene>
    <name evidence="6" type="ORF">JXQ802_LOCUS2037</name>
</gene>
<comment type="subcellular location">
    <subcellularLocation>
        <location evidence="4">Nucleus</location>
    </subcellularLocation>
</comment>
<dbReference type="SUPFAM" id="SSF56672">
    <property type="entry name" value="DNA/RNA polymerases"/>
    <property type="match status" value="1"/>
</dbReference>
<dbReference type="Proteomes" id="UP000663870">
    <property type="component" value="Unassembled WGS sequence"/>
</dbReference>
<keyword evidence="4" id="KW-0238">DNA-binding</keyword>
<name>A0A813PYW6_9BILA</name>
<keyword evidence="7" id="KW-1185">Reference proteome</keyword>